<evidence type="ECO:0000313" key="4">
    <source>
        <dbReference type="Proteomes" id="UP000000305"/>
    </source>
</evidence>
<feature type="transmembrane region" description="Helical" evidence="2">
    <location>
        <begin position="500"/>
        <end position="520"/>
    </location>
</feature>
<dbReference type="AlphaFoldDB" id="E9GUL9"/>
<dbReference type="KEGG" id="dpx:DAPPUDRAFT_106650"/>
<keyword evidence="2" id="KW-1133">Transmembrane helix</keyword>
<accession>E9GUL9</accession>
<keyword evidence="2" id="KW-0812">Transmembrane</keyword>
<name>E9GUL9_DAPPU</name>
<dbReference type="Proteomes" id="UP000000305">
    <property type="component" value="Unassembled WGS sequence"/>
</dbReference>
<feature type="compositionally biased region" description="Polar residues" evidence="1">
    <location>
        <begin position="145"/>
        <end position="155"/>
    </location>
</feature>
<reference evidence="3 4" key="1">
    <citation type="journal article" date="2011" name="Science">
        <title>The ecoresponsive genome of Daphnia pulex.</title>
        <authorList>
            <person name="Colbourne J.K."/>
            <person name="Pfrender M.E."/>
            <person name="Gilbert D."/>
            <person name="Thomas W.K."/>
            <person name="Tucker A."/>
            <person name="Oakley T.H."/>
            <person name="Tokishita S."/>
            <person name="Aerts A."/>
            <person name="Arnold G.J."/>
            <person name="Basu M.K."/>
            <person name="Bauer D.J."/>
            <person name="Caceres C.E."/>
            <person name="Carmel L."/>
            <person name="Casola C."/>
            <person name="Choi J.H."/>
            <person name="Detter J.C."/>
            <person name="Dong Q."/>
            <person name="Dusheyko S."/>
            <person name="Eads B.D."/>
            <person name="Frohlich T."/>
            <person name="Geiler-Samerotte K.A."/>
            <person name="Gerlach D."/>
            <person name="Hatcher P."/>
            <person name="Jogdeo S."/>
            <person name="Krijgsveld J."/>
            <person name="Kriventseva E.V."/>
            <person name="Kultz D."/>
            <person name="Laforsch C."/>
            <person name="Lindquist E."/>
            <person name="Lopez J."/>
            <person name="Manak J.R."/>
            <person name="Muller J."/>
            <person name="Pangilinan J."/>
            <person name="Patwardhan R.P."/>
            <person name="Pitluck S."/>
            <person name="Pritham E.J."/>
            <person name="Rechtsteiner A."/>
            <person name="Rho M."/>
            <person name="Rogozin I.B."/>
            <person name="Sakarya O."/>
            <person name="Salamov A."/>
            <person name="Schaack S."/>
            <person name="Shapiro H."/>
            <person name="Shiga Y."/>
            <person name="Skalitzky C."/>
            <person name="Smith Z."/>
            <person name="Souvorov A."/>
            <person name="Sung W."/>
            <person name="Tang Z."/>
            <person name="Tsuchiya D."/>
            <person name="Tu H."/>
            <person name="Vos H."/>
            <person name="Wang M."/>
            <person name="Wolf Y.I."/>
            <person name="Yamagata H."/>
            <person name="Yamada T."/>
            <person name="Ye Y."/>
            <person name="Shaw J.R."/>
            <person name="Andrews J."/>
            <person name="Crease T.J."/>
            <person name="Tang H."/>
            <person name="Lucas S.M."/>
            <person name="Robertson H.M."/>
            <person name="Bork P."/>
            <person name="Koonin E.V."/>
            <person name="Zdobnov E.M."/>
            <person name="Grigoriev I.V."/>
            <person name="Lynch M."/>
            <person name="Boore J.L."/>
        </authorList>
    </citation>
    <scope>NUCLEOTIDE SEQUENCE [LARGE SCALE GENOMIC DNA]</scope>
</reference>
<organism evidence="3 4">
    <name type="scientific">Daphnia pulex</name>
    <name type="common">Water flea</name>
    <dbReference type="NCBI Taxonomy" id="6669"/>
    <lineage>
        <taxon>Eukaryota</taxon>
        <taxon>Metazoa</taxon>
        <taxon>Ecdysozoa</taxon>
        <taxon>Arthropoda</taxon>
        <taxon>Crustacea</taxon>
        <taxon>Branchiopoda</taxon>
        <taxon>Diplostraca</taxon>
        <taxon>Cladocera</taxon>
        <taxon>Anomopoda</taxon>
        <taxon>Daphniidae</taxon>
        <taxon>Daphnia</taxon>
    </lineage>
</organism>
<feature type="compositionally biased region" description="Basic and acidic residues" evidence="1">
    <location>
        <begin position="133"/>
        <end position="143"/>
    </location>
</feature>
<evidence type="ECO:0000313" key="3">
    <source>
        <dbReference type="EMBL" id="EFX76751.1"/>
    </source>
</evidence>
<protein>
    <submittedName>
        <fullName evidence="3">Uncharacterized protein</fullName>
    </submittedName>
</protein>
<keyword evidence="2" id="KW-0472">Membrane</keyword>
<feature type="region of interest" description="Disordered" evidence="1">
    <location>
        <begin position="76"/>
        <end position="175"/>
    </location>
</feature>
<evidence type="ECO:0000256" key="1">
    <source>
        <dbReference type="SAM" id="MobiDB-lite"/>
    </source>
</evidence>
<evidence type="ECO:0000256" key="2">
    <source>
        <dbReference type="SAM" id="Phobius"/>
    </source>
</evidence>
<gene>
    <name evidence="3" type="ORF">DAPPUDRAFT_106650</name>
</gene>
<feature type="compositionally biased region" description="Polar residues" evidence="1">
    <location>
        <begin position="162"/>
        <end position="175"/>
    </location>
</feature>
<dbReference type="EMBL" id="GL732566">
    <property type="protein sequence ID" value="EFX76751.1"/>
    <property type="molecule type" value="Genomic_DNA"/>
</dbReference>
<sequence>MDVRDVPVLRQNAFRTSRFTFNLQASGISTAYDMCCCFGAGELPIASYADKENMPFQSTIRNLQIRNEYPLTKVIPRPKIVSEPKETPSSENELETDEKKPEPKSPTKNLHQLIDDGKNMTNKDAVGETEAEAFQKVEQKPASEEAQSLPQQSTDGYRPTERNYQNNLFVNPSPSAPNQTLLDILDMMQTDAELVSLSSGRYHQKVGKMAIEIALLPPERAWDGYEVLRNYSLEIQNGIDAETRVVVTLARVADQPPNPARVVDQPVPMPPGFLDSDDSSSDGDRYRILVPPLIWRALPLLFFSGSEACLPALLLTCISRLRHSWLRPECPPTTSYFQNCLSSLNRSLKSSLATLSSKNISFASILPLLQSVIVGPAQSQSLISYFTALSTLHNALYFLRLVPLRMVTGLDLSPLYQLIPTSGKRYCFHSLNQTSAMHATDLPTATARDTLSVLVEAVSVAVGWRPRRSNQTELAPASQAEIVYVPPSQCGADRPSFPHAYIYIWYPLVYVTFVPFILVFDYGK</sequence>
<keyword evidence="4" id="KW-1185">Reference proteome</keyword>
<dbReference type="HOGENOM" id="CLU_519990_0_0_1"/>
<dbReference type="InParanoid" id="E9GUL9"/>
<proteinExistence type="predicted"/>